<evidence type="ECO:0000313" key="2">
    <source>
        <dbReference type="Proteomes" id="UP000054843"/>
    </source>
</evidence>
<dbReference type="EMBL" id="JYDO01000003">
    <property type="protein sequence ID" value="KRZ80216.1"/>
    <property type="molecule type" value="Genomic_DNA"/>
</dbReference>
<gene>
    <name evidence="1" type="ORF">T10_6497</name>
</gene>
<evidence type="ECO:0000313" key="1">
    <source>
        <dbReference type="EMBL" id="KRZ80216.1"/>
    </source>
</evidence>
<name>A0A0V1N859_9BILA</name>
<reference evidence="1 2" key="1">
    <citation type="submission" date="2015-01" db="EMBL/GenBank/DDBJ databases">
        <title>Evolution of Trichinella species and genotypes.</title>
        <authorList>
            <person name="Korhonen P.K."/>
            <person name="Edoardo P."/>
            <person name="Giuseppe L.R."/>
            <person name="Gasser R.B."/>
        </authorList>
    </citation>
    <scope>NUCLEOTIDE SEQUENCE [LARGE SCALE GENOMIC DNA]</scope>
    <source>
        <strain evidence="1">ISS1980</strain>
    </source>
</reference>
<organism evidence="1 2">
    <name type="scientific">Trichinella papuae</name>
    <dbReference type="NCBI Taxonomy" id="268474"/>
    <lineage>
        <taxon>Eukaryota</taxon>
        <taxon>Metazoa</taxon>
        <taxon>Ecdysozoa</taxon>
        <taxon>Nematoda</taxon>
        <taxon>Enoplea</taxon>
        <taxon>Dorylaimia</taxon>
        <taxon>Trichinellida</taxon>
        <taxon>Trichinellidae</taxon>
        <taxon>Trichinella</taxon>
    </lineage>
</organism>
<proteinExistence type="predicted"/>
<accession>A0A0V1N859</accession>
<keyword evidence="2" id="KW-1185">Reference proteome</keyword>
<protein>
    <submittedName>
        <fullName evidence="1">Uncharacterized protein</fullName>
    </submittedName>
</protein>
<sequence>MELPNDISDDWCAWKMELAALFTIVCIDSHSPEPSLWLELHVFGDATEVAYGAVAHFRSAPTEGDVAHEEVGREKEGAWTVFGRFCLRLSDIC</sequence>
<dbReference type="Proteomes" id="UP000054843">
    <property type="component" value="Unassembled WGS sequence"/>
</dbReference>
<comment type="caution">
    <text evidence="1">The sequence shown here is derived from an EMBL/GenBank/DDBJ whole genome shotgun (WGS) entry which is preliminary data.</text>
</comment>
<dbReference type="AlphaFoldDB" id="A0A0V1N859"/>